<organism evidence="1 2">
    <name type="scientific">Paenarthrobacter ilicis</name>
    <dbReference type="NCBI Taxonomy" id="43665"/>
    <lineage>
        <taxon>Bacteria</taxon>
        <taxon>Bacillati</taxon>
        <taxon>Actinomycetota</taxon>
        <taxon>Actinomycetes</taxon>
        <taxon>Micrococcales</taxon>
        <taxon>Micrococcaceae</taxon>
        <taxon>Paenarthrobacter</taxon>
    </lineage>
</organism>
<proteinExistence type="predicted"/>
<evidence type="ECO:0000313" key="1">
    <source>
        <dbReference type="EMBL" id="NIJ02200.1"/>
    </source>
</evidence>
<dbReference type="EMBL" id="JAAOZD010000005">
    <property type="protein sequence ID" value="NIJ02200.1"/>
    <property type="molecule type" value="Genomic_DNA"/>
</dbReference>
<accession>A0ABX0TLW6</accession>
<reference evidence="1 2" key="1">
    <citation type="submission" date="2020-03" db="EMBL/GenBank/DDBJ databases">
        <title>Genomic Encyclopedia of Type Strains, Phase III (KMG-III): the genomes of soil and plant-associated and newly described type strains.</title>
        <authorList>
            <person name="Whitman W."/>
        </authorList>
    </citation>
    <scope>NUCLEOTIDE SEQUENCE [LARGE SCALE GENOMIC DNA]</scope>
    <source>
        <strain evidence="1 2">CECT 4207</strain>
    </source>
</reference>
<comment type="caution">
    <text evidence="1">The sequence shown here is derived from an EMBL/GenBank/DDBJ whole genome shotgun (WGS) entry which is preliminary data.</text>
</comment>
<sequence>MPAIETASPNQLDVALCQGNKVPVQALENPRPATELGPEAAPALSGRGVDAIMPDKWLIAQESAGRVMLMNKLAIPQDTGRGDIRDYEYIVLSTNSMSSQSEKPVWDIVESSTCAPTLDLGEKSAGLVTLDPSQPVSPESTKIALLVTEVDCNSGQNAVGRLGLVQLTETESTVEVVIGVRPSGATSASCQGNPGTPFTVEIQQPVGTRAVLNAAVVPAREITASKSP</sequence>
<name>A0ABX0TLW6_9MICC</name>
<evidence type="ECO:0008006" key="3">
    <source>
        <dbReference type="Google" id="ProtNLM"/>
    </source>
</evidence>
<gene>
    <name evidence="1" type="ORF">FHR86_002541</name>
</gene>
<dbReference type="Proteomes" id="UP000802392">
    <property type="component" value="Unassembled WGS sequence"/>
</dbReference>
<protein>
    <recommendedName>
        <fullName evidence="3">Secreted protein</fullName>
    </recommendedName>
</protein>
<evidence type="ECO:0000313" key="2">
    <source>
        <dbReference type="Proteomes" id="UP000802392"/>
    </source>
</evidence>
<keyword evidence="2" id="KW-1185">Reference proteome</keyword>